<dbReference type="Gene3D" id="3.40.50.150">
    <property type="entry name" value="Vaccinia Virus protein VP39"/>
    <property type="match status" value="1"/>
</dbReference>
<evidence type="ECO:0000313" key="13">
    <source>
        <dbReference type="EMBL" id="KAA8645053.1"/>
    </source>
</evidence>
<dbReference type="EMBL" id="QUQM01000006">
    <property type="protein sequence ID" value="KAA8645053.1"/>
    <property type="molecule type" value="Genomic_DNA"/>
</dbReference>
<dbReference type="VEuPathDB" id="FungiDB:EYZ11_008380"/>
<keyword evidence="8" id="KW-0539">Nucleus</keyword>
<dbReference type="PANTHER" id="PTHR43591">
    <property type="entry name" value="METHYLTRANSFERASE"/>
    <property type="match status" value="1"/>
</dbReference>
<dbReference type="GO" id="GO:0030435">
    <property type="term" value="P:sporulation resulting in formation of a cellular spore"/>
    <property type="evidence" value="ECO:0007669"/>
    <property type="project" value="UniProtKB-KW"/>
</dbReference>
<evidence type="ECO:0000256" key="4">
    <source>
        <dbReference type="ARBA" id="ARBA00022691"/>
    </source>
</evidence>
<dbReference type="AlphaFoldDB" id="A0A5M9MJC3"/>
<comment type="caution">
    <text evidence="13">The sequence shown here is derived from an EMBL/GenBank/DDBJ whole genome shotgun (WGS) entry which is preliminary data.</text>
</comment>
<proteinExistence type="inferred from homology"/>
<name>A0A5M9MJC3_9EURO</name>
<sequence>MLYRDSHKAKSPDPIVENSLIKVMPQENLRTWIEMASQLSSLGQMKPAQSEPPERRPNIMSIREIIHPSSPPLKPGQSAFDASGDSSHHGSRPLSIEKAADYTENDRTYHEFHAGKYMLPNDEIEQDRLDFFHKALLEVTGKLIHVPLPPTGRFLDLGCGTGIWAIDLAKAYPEAVVVGVDLSPIQPSNSPQNCDFYAPFDFEFPWRMGSGFWDVIRLQMCSGSVTSWPELYNQVFAHLRPGAWLEQLEIDLEPRCENRTKDGSALQYWYQSLKWATEVTLRPIHHRCNTTLSQLQKAGFTDIRHKQITLPLNQWHLRCQKQHIGLWYGRVFFDSIEPLSLAPFTRILRWTPEEIHRLITDVKTEVCNPNIHSFHVLHIYNARKPIHGCG</sequence>
<dbReference type="GO" id="GO:0008168">
    <property type="term" value="F:methyltransferase activity"/>
    <property type="evidence" value="ECO:0007669"/>
    <property type="project" value="UniProtKB-KW"/>
</dbReference>
<dbReference type="RefSeq" id="XP_033424414.1">
    <property type="nucleotide sequence ID" value="XM_033573862.1"/>
</dbReference>
<organism evidence="13 14">
    <name type="scientific">Aspergillus tanneri</name>
    <dbReference type="NCBI Taxonomy" id="1220188"/>
    <lineage>
        <taxon>Eukaryota</taxon>
        <taxon>Fungi</taxon>
        <taxon>Dikarya</taxon>
        <taxon>Ascomycota</taxon>
        <taxon>Pezizomycotina</taxon>
        <taxon>Eurotiomycetes</taxon>
        <taxon>Eurotiomycetidae</taxon>
        <taxon>Eurotiales</taxon>
        <taxon>Aspergillaceae</taxon>
        <taxon>Aspergillus</taxon>
        <taxon>Aspergillus subgen. Circumdati</taxon>
    </lineage>
</organism>
<evidence type="ECO:0000313" key="14">
    <source>
        <dbReference type="Proteomes" id="UP000324241"/>
    </source>
</evidence>
<keyword evidence="4" id="KW-0949">S-adenosyl-L-methionine</keyword>
<keyword evidence="6" id="KW-0805">Transcription regulation</keyword>
<evidence type="ECO:0000256" key="2">
    <source>
        <dbReference type="ARBA" id="ARBA00022603"/>
    </source>
</evidence>
<evidence type="ECO:0000256" key="10">
    <source>
        <dbReference type="ARBA" id="ARBA00041581"/>
    </source>
</evidence>
<evidence type="ECO:0000256" key="6">
    <source>
        <dbReference type="ARBA" id="ARBA00023015"/>
    </source>
</evidence>
<feature type="region of interest" description="Disordered" evidence="12">
    <location>
        <begin position="66"/>
        <end position="93"/>
    </location>
</feature>
<dbReference type="PANTHER" id="PTHR43591:SF30">
    <property type="entry name" value="PROTEIN-METHIONINE METHYLTRANSFERASE LAEA"/>
    <property type="match status" value="1"/>
</dbReference>
<reference evidence="13 14" key="1">
    <citation type="submission" date="2019-08" db="EMBL/GenBank/DDBJ databases">
        <title>The genome sequence of a newly discovered highly antifungal drug resistant Aspergillus species, Aspergillus tanneri NIH 1004.</title>
        <authorList>
            <person name="Mounaud S."/>
            <person name="Singh I."/>
            <person name="Joardar V."/>
            <person name="Pakala S."/>
            <person name="Pakala S."/>
            <person name="Venepally P."/>
            <person name="Chung J.K."/>
            <person name="Losada L."/>
            <person name="Nierman W.C."/>
        </authorList>
    </citation>
    <scope>NUCLEOTIDE SEQUENCE [LARGE SCALE GENOMIC DNA]</scope>
    <source>
        <strain evidence="13 14">NIH1004</strain>
    </source>
</reference>
<keyword evidence="5" id="KW-0749">Sporulation</keyword>
<comment type="similarity">
    <text evidence="9">Belongs to the methyltransferase superfamily. LaeA methyltransferase family.</text>
</comment>
<dbReference type="OrthoDB" id="2013972at2759"/>
<comment type="catalytic activity">
    <reaction evidence="11">
        <text>L-methionyl-[protein] + S-adenosyl-L-methionine = S-methyl-L-methionyl-[protein] + S-adenosyl-L-homocysteine</text>
        <dbReference type="Rhea" id="RHEA:60560"/>
        <dbReference type="Rhea" id="RHEA-COMP:12313"/>
        <dbReference type="Rhea" id="RHEA-COMP:15592"/>
        <dbReference type="ChEBI" id="CHEBI:16044"/>
        <dbReference type="ChEBI" id="CHEBI:57856"/>
        <dbReference type="ChEBI" id="CHEBI:59789"/>
        <dbReference type="ChEBI" id="CHEBI:142742"/>
    </reaction>
    <physiologicalReaction direction="left-to-right" evidence="11">
        <dbReference type="Rhea" id="RHEA:60561"/>
    </physiologicalReaction>
</comment>
<evidence type="ECO:0000256" key="8">
    <source>
        <dbReference type="ARBA" id="ARBA00023242"/>
    </source>
</evidence>
<keyword evidence="2" id="KW-0489">Methyltransferase</keyword>
<protein>
    <recommendedName>
        <fullName evidence="10">Velvet complex subunit laeA</fullName>
    </recommendedName>
</protein>
<dbReference type="InterPro" id="IPR029063">
    <property type="entry name" value="SAM-dependent_MTases_sf"/>
</dbReference>
<keyword evidence="3" id="KW-0808">Transferase</keyword>
<dbReference type="Proteomes" id="UP000324241">
    <property type="component" value="Unassembled WGS sequence"/>
</dbReference>
<evidence type="ECO:0000256" key="11">
    <source>
        <dbReference type="ARBA" id="ARBA00047870"/>
    </source>
</evidence>
<evidence type="ECO:0000256" key="9">
    <source>
        <dbReference type="ARBA" id="ARBA00038158"/>
    </source>
</evidence>
<comment type="subcellular location">
    <subcellularLocation>
        <location evidence="1">Nucleus</location>
    </subcellularLocation>
</comment>
<accession>A0A5M9MJC3</accession>
<dbReference type="GO" id="GO:0032259">
    <property type="term" value="P:methylation"/>
    <property type="evidence" value="ECO:0007669"/>
    <property type="project" value="UniProtKB-KW"/>
</dbReference>
<dbReference type="CDD" id="cd02440">
    <property type="entry name" value="AdoMet_MTases"/>
    <property type="match status" value="1"/>
</dbReference>
<keyword evidence="7" id="KW-0804">Transcription</keyword>
<dbReference type="GO" id="GO:0005634">
    <property type="term" value="C:nucleus"/>
    <property type="evidence" value="ECO:0007669"/>
    <property type="project" value="UniProtKB-SubCell"/>
</dbReference>
<evidence type="ECO:0000256" key="3">
    <source>
        <dbReference type="ARBA" id="ARBA00022679"/>
    </source>
</evidence>
<dbReference type="Pfam" id="PF13489">
    <property type="entry name" value="Methyltransf_23"/>
    <property type="match status" value="1"/>
</dbReference>
<evidence type="ECO:0000256" key="5">
    <source>
        <dbReference type="ARBA" id="ARBA00022969"/>
    </source>
</evidence>
<evidence type="ECO:0000256" key="7">
    <source>
        <dbReference type="ARBA" id="ARBA00023163"/>
    </source>
</evidence>
<dbReference type="GeneID" id="54331966"/>
<dbReference type="SUPFAM" id="SSF53335">
    <property type="entry name" value="S-adenosyl-L-methionine-dependent methyltransferases"/>
    <property type="match status" value="1"/>
</dbReference>
<evidence type="ECO:0000256" key="12">
    <source>
        <dbReference type="SAM" id="MobiDB-lite"/>
    </source>
</evidence>
<gene>
    <name evidence="13" type="ORF">ATNIH1004_009264</name>
</gene>
<evidence type="ECO:0000256" key="1">
    <source>
        <dbReference type="ARBA" id="ARBA00004123"/>
    </source>
</evidence>